<dbReference type="AlphaFoldDB" id="G2I618"/>
<accession>G2I618</accession>
<dbReference type="NCBIfam" id="TIGR00738">
    <property type="entry name" value="rrf2_super"/>
    <property type="match status" value="1"/>
</dbReference>
<dbReference type="HOGENOM" id="CLU_107144_2_1_5"/>
<keyword evidence="1" id="KW-0238">DNA-binding</keyword>
<evidence type="ECO:0000256" key="1">
    <source>
        <dbReference type="ARBA" id="ARBA00023125"/>
    </source>
</evidence>
<reference evidence="3" key="1">
    <citation type="journal article" date="2011" name="J. Bacteriol.">
        <title>Complete genome sequence of NBRC 3288, a unique cellulose-nonproducing strain of Gluconacetobacter xylinus isolated from vinegar.</title>
        <authorList>
            <person name="Ogino H."/>
            <person name="Azuma Y."/>
            <person name="Hosoyama A."/>
            <person name="Nakazawa H."/>
            <person name="Matsutani M."/>
            <person name="Hasegawa A."/>
            <person name="Otsuyama K."/>
            <person name="Matsushita K."/>
            <person name="Fujita N."/>
            <person name="Shirai M."/>
        </authorList>
    </citation>
    <scope>NUCLEOTIDE SEQUENCE [LARGE SCALE GENOMIC DNA]</scope>
    <source>
        <strain evidence="3">NBRC 3288 / BCRC 11682 / LMG 1693</strain>
    </source>
</reference>
<dbReference type="InterPro" id="IPR036388">
    <property type="entry name" value="WH-like_DNA-bd_sf"/>
</dbReference>
<dbReference type="InterPro" id="IPR036390">
    <property type="entry name" value="WH_DNA-bd_sf"/>
</dbReference>
<dbReference type="Proteomes" id="UP000009044">
    <property type="component" value="Chromosome"/>
</dbReference>
<proteinExistence type="predicted"/>
<gene>
    <name evidence="2" type="ordered locus">GLX_11530</name>
</gene>
<name>G2I618_KOMMN</name>
<dbReference type="Pfam" id="PF02082">
    <property type="entry name" value="Rrf2"/>
    <property type="match status" value="1"/>
</dbReference>
<dbReference type="PROSITE" id="PS51197">
    <property type="entry name" value="HTH_RRF2_2"/>
    <property type="match status" value="1"/>
</dbReference>
<organism evidence="2 3">
    <name type="scientific">Komagataeibacter medellinensis (strain NBRC 3288 / BCRC 11682 / LMG 1693 / Kondo 51)</name>
    <name type="common">Gluconacetobacter medellinensis</name>
    <dbReference type="NCBI Taxonomy" id="634177"/>
    <lineage>
        <taxon>Bacteria</taxon>
        <taxon>Pseudomonadati</taxon>
        <taxon>Pseudomonadota</taxon>
        <taxon>Alphaproteobacteria</taxon>
        <taxon>Acetobacterales</taxon>
        <taxon>Acetobacteraceae</taxon>
        <taxon>Komagataeibacter</taxon>
    </lineage>
</organism>
<protein>
    <submittedName>
        <fullName evidence="2">Transcriptional regulator Rrf2 family</fullName>
    </submittedName>
</protein>
<dbReference type="eggNOG" id="COG1959">
    <property type="taxonomic scope" value="Bacteria"/>
</dbReference>
<dbReference type="EMBL" id="AP012159">
    <property type="protein sequence ID" value="BAK83565.1"/>
    <property type="molecule type" value="Genomic_DNA"/>
</dbReference>
<dbReference type="PANTHER" id="PTHR33221:SF4">
    <property type="entry name" value="HTH-TYPE TRANSCRIPTIONAL REPRESSOR NSRR"/>
    <property type="match status" value="1"/>
</dbReference>
<dbReference type="GO" id="GO:0003677">
    <property type="term" value="F:DNA binding"/>
    <property type="evidence" value="ECO:0007669"/>
    <property type="project" value="UniProtKB-KW"/>
</dbReference>
<dbReference type="RefSeq" id="WP_014105113.1">
    <property type="nucleotide sequence ID" value="NC_016027.1"/>
</dbReference>
<evidence type="ECO:0000313" key="3">
    <source>
        <dbReference type="Proteomes" id="UP000009044"/>
    </source>
</evidence>
<dbReference type="InterPro" id="IPR000944">
    <property type="entry name" value="Tscrpt_reg_Rrf2"/>
</dbReference>
<dbReference type="Gene3D" id="1.10.10.10">
    <property type="entry name" value="Winged helix-like DNA-binding domain superfamily/Winged helix DNA-binding domain"/>
    <property type="match status" value="1"/>
</dbReference>
<dbReference type="KEGG" id="gxy:GLX_11530"/>
<dbReference type="GO" id="GO:0005829">
    <property type="term" value="C:cytosol"/>
    <property type="evidence" value="ECO:0007669"/>
    <property type="project" value="TreeGrafter"/>
</dbReference>
<sequence>MRLTLHTDYALRTLIYLGIHTDHLTFIREVVGVYGISENHLVKIIHRLGQAGFFKTVRGRNGGLRLGQPAASILIDDVVCHTEEDMAPVGCMQHARIDAKSCILADCCSLRGVLGKALDPFIAVLDHYTLADVITDNERLRLRLPTMM</sequence>
<dbReference type="PANTHER" id="PTHR33221">
    <property type="entry name" value="WINGED HELIX-TURN-HELIX TRANSCRIPTIONAL REGULATOR, RRF2 FAMILY"/>
    <property type="match status" value="1"/>
</dbReference>
<dbReference type="GO" id="GO:0003700">
    <property type="term" value="F:DNA-binding transcription factor activity"/>
    <property type="evidence" value="ECO:0007669"/>
    <property type="project" value="TreeGrafter"/>
</dbReference>
<dbReference type="SUPFAM" id="SSF46785">
    <property type="entry name" value="Winged helix' DNA-binding domain"/>
    <property type="match status" value="1"/>
</dbReference>
<dbReference type="STRING" id="634177.GLX_11530"/>
<evidence type="ECO:0000313" key="2">
    <source>
        <dbReference type="EMBL" id="BAK83565.1"/>
    </source>
</evidence>
<dbReference type="PATRIC" id="fig|634177.7.peg.1328"/>